<feature type="transmembrane region" description="Helical" evidence="8">
    <location>
        <begin position="110"/>
        <end position="133"/>
    </location>
</feature>
<gene>
    <name evidence="9" type="ORF">CKO25_09475</name>
</gene>
<accession>A0A9X0WIF8</accession>
<evidence type="ECO:0000256" key="3">
    <source>
        <dbReference type="ARBA" id="ARBA00022475"/>
    </source>
</evidence>
<evidence type="ECO:0000256" key="4">
    <source>
        <dbReference type="ARBA" id="ARBA00022692"/>
    </source>
</evidence>
<keyword evidence="3" id="KW-1003">Cell membrane</keyword>
<dbReference type="Proteomes" id="UP001138802">
    <property type="component" value="Unassembled WGS sequence"/>
</dbReference>
<feature type="transmembrane region" description="Helical" evidence="8">
    <location>
        <begin position="139"/>
        <end position="159"/>
    </location>
</feature>
<evidence type="ECO:0000313" key="9">
    <source>
        <dbReference type="EMBL" id="MBK1644874.1"/>
    </source>
</evidence>
<protein>
    <recommendedName>
        <fullName evidence="11">Chromate transporter</fullName>
    </recommendedName>
</protein>
<dbReference type="Pfam" id="PF02417">
    <property type="entry name" value="Chromate_transp"/>
    <property type="match status" value="1"/>
</dbReference>
<feature type="compositionally biased region" description="Polar residues" evidence="7">
    <location>
        <begin position="1"/>
        <end position="18"/>
    </location>
</feature>
<organism evidence="9 10">
    <name type="scientific">Thiocapsa imhoffii</name>
    <dbReference type="NCBI Taxonomy" id="382777"/>
    <lineage>
        <taxon>Bacteria</taxon>
        <taxon>Pseudomonadati</taxon>
        <taxon>Pseudomonadota</taxon>
        <taxon>Gammaproteobacteria</taxon>
        <taxon>Chromatiales</taxon>
        <taxon>Chromatiaceae</taxon>
        <taxon>Thiocapsa</taxon>
    </lineage>
</organism>
<dbReference type="PANTHER" id="PTHR43663:SF1">
    <property type="entry name" value="CHROMATE TRANSPORTER"/>
    <property type="match status" value="1"/>
</dbReference>
<dbReference type="AlphaFoldDB" id="A0A9X0WIF8"/>
<evidence type="ECO:0000256" key="5">
    <source>
        <dbReference type="ARBA" id="ARBA00022989"/>
    </source>
</evidence>
<keyword evidence="4 8" id="KW-0812">Transmembrane</keyword>
<name>A0A9X0WIF8_9GAMM</name>
<keyword evidence="5 8" id="KW-1133">Transmembrane helix</keyword>
<reference evidence="9 10" key="1">
    <citation type="journal article" date="2020" name="Microorganisms">
        <title>Osmotic Adaptation and Compatible Solute Biosynthesis of Phototrophic Bacteria as Revealed from Genome Analyses.</title>
        <authorList>
            <person name="Imhoff J.F."/>
            <person name="Rahn T."/>
            <person name="Kunzel S."/>
            <person name="Keller A."/>
            <person name="Neulinger S.C."/>
        </authorList>
    </citation>
    <scope>NUCLEOTIDE SEQUENCE [LARGE SCALE GENOMIC DNA]</scope>
    <source>
        <strain evidence="9 10">DSM 21303</strain>
    </source>
</reference>
<dbReference type="PANTHER" id="PTHR43663">
    <property type="entry name" value="CHROMATE TRANSPORT PROTEIN-RELATED"/>
    <property type="match status" value="1"/>
</dbReference>
<evidence type="ECO:0000256" key="2">
    <source>
        <dbReference type="ARBA" id="ARBA00005262"/>
    </source>
</evidence>
<dbReference type="GO" id="GO:0005886">
    <property type="term" value="C:plasma membrane"/>
    <property type="evidence" value="ECO:0007669"/>
    <property type="project" value="UniProtKB-SubCell"/>
</dbReference>
<evidence type="ECO:0000256" key="1">
    <source>
        <dbReference type="ARBA" id="ARBA00004651"/>
    </source>
</evidence>
<proteinExistence type="inferred from homology"/>
<dbReference type="InterPro" id="IPR003370">
    <property type="entry name" value="Chromate_transpt"/>
</dbReference>
<dbReference type="InterPro" id="IPR052518">
    <property type="entry name" value="CHR_Transporter"/>
</dbReference>
<evidence type="ECO:0000256" key="7">
    <source>
        <dbReference type="SAM" id="MobiDB-lite"/>
    </source>
</evidence>
<evidence type="ECO:0000256" key="6">
    <source>
        <dbReference type="ARBA" id="ARBA00023136"/>
    </source>
</evidence>
<dbReference type="GO" id="GO:0015109">
    <property type="term" value="F:chromate transmembrane transporter activity"/>
    <property type="evidence" value="ECO:0007669"/>
    <property type="project" value="InterPro"/>
</dbReference>
<evidence type="ECO:0000256" key="8">
    <source>
        <dbReference type="SAM" id="Phobius"/>
    </source>
</evidence>
<comment type="similarity">
    <text evidence="2">Belongs to the chromate ion transporter (CHR) (TC 2.A.51) family.</text>
</comment>
<evidence type="ECO:0000313" key="10">
    <source>
        <dbReference type="Proteomes" id="UP001138802"/>
    </source>
</evidence>
<comment type="caution">
    <text evidence="9">The sequence shown here is derived from an EMBL/GenBank/DDBJ whole genome shotgun (WGS) entry which is preliminary data.</text>
</comment>
<feature type="region of interest" description="Disordered" evidence="7">
    <location>
        <begin position="1"/>
        <end position="30"/>
    </location>
</feature>
<feature type="transmembrane region" description="Helical" evidence="8">
    <location>
        <begin position="171"/>
        <end position="201"/>
    </location>
</feature>
<feature type="transmembrane region" description="Helical" evidence="8">
    <location>
        <begin position="37"/>
        <end position="60"/>
    </location>
</feature>
<sequence length="223" mass="23414">MSGSRSARPKQASSTDSATRIRRIVNNPPNPAQPPSVARLFIAFALIGVSSFGGGLIAYLRDVVVDREHWLDEDEFLGALEIGQTLPGLNSTNVAVIVGRKLKGAPGAAAASLGLILPGALILIVLGLLYARFHGNPDVTAALAGVAAAAVGLLLQVTLKIGGRQFLRPKDLLFIIPTFLMVGVFHVSLVATLFLLAPIAIWMNRPRPSKDGDTSQTAPKSAP</sequence>
<evidence type="ECO:0008006" key="11">
    <source>
        <dbReference type="Google" id="ProtNLM"/>
    </source>
</evidence>
<comment type="subcellular location">
    <subcellularLocation>
        <location evidence="1">Cell membrane</location>
        <topology evidence="1">Multi-pass membrane protein</topology>
    </subcellularLocation>
</comment>
<dbReference type="EMBL" id="NRSD01000008">
    <property type="protein sequence ID" value="MBK1644874.1"/>
    <property type="molecule type" value="Genomic_DNA"/>
</dbReference>
<keyword evidence="10" id="KW-1185">Reference proteome</keyword>
<keyword evidence="6 8" id="KW-0472">Membrane</keyword>